<dbReference type="InterPro" id="IPR029100">
    <property type="entry name" value="Ntox50"/>
</dbReference>
<dbReference type="InterPro" id="IPR006528">
    <property type="entry name" value="Phage_head_morphogenesis_dom"/>
</dbReference>
<reference evidence="4 5" key="1">
    <citation type="submission" date="2012-07" db="EMBL/GenBank/DDBJ databases">
        <authorList>
            <person name="Durkin A.S."/>
            <person name="McCorrison J."/>
            <person name="Torralba M."/>
            <person name="Gillis M."/>
            <person name="Methe B."/>
            <person name="Sutton G."/>
            <person name="Nelson K.E."/>
        </authorList>
    </citation>
    <scope>NUCLEOTIDE SEQUENCE [LARGE SCALE GENOMIC DNA]</scope>
    <source>
        <strain evidence="4 5">OBRC8</strain>
    </source>
</reference>
<comment type="caution">
    <text evidence="4">The sequence shown here is derived from an EMBL/GenBank/DDBJ whole genome shotgun (WGS) entry which is preliminary data.</text>
</comment>
<evidence type="ECO:0000256" key="1">
    <source>
        <dbReference type="SAM" id="Coils"/>
    </source>
</evidence>
<accession>J5WDR4</accession>
<feature type="coiled-coil region" evidence="1">
    <location>
        <begin position="105"/>
        <end position="132"/>
    </location>
</feature>
<dbReference type="EMBL" id="ALNK01000028">
    <property type="protein sequence ID" value="EJU21192.1"/>
    <property type="molecule type" value="Genomic_DNA"/>
</dbReference>
<dbReference type="AlphaFoldDB" id="J5WDR4"/>
<evidence type="ECO:0000259" key="3">
    <source>
        <dbReference type="Pfam" id="PF15542"/>
    </source>
</evidence>
<name>J5WDR4_9FIRM</name>
<dbReference type="Pfam" id="PF04233">
    <property type="entry name" value="Phage_Mu_F"/>
    <property type="match status" value="1"/>
</dbReference>
<dbReference type="Proteomes" id="UP000005244">
    <property type="component" value="Unassembled WGS sequence"/>
</dbReference>
<sequence>MNTKEYFEKRALETERHSKERGEKYLEDLKKSYEDIEKQIQGDISIWYKKYADIDEKINNIDARKALNHNELTRYIDYIKHRIENCNLSEKDKEILRQRYLMSKLNRLESLLKQTQLNLNILTREYEISSKEHLQENYKQCYSETAYALFNCPTHNFALNFDAFDNRAIRQIVNTKWSNKDFSSRIWGHYSNMARDMESILNVGIALGYSVDKMSNQITDRMNVNFSNAKRLIRTESNYILSKATQSLYNDVELDRYQYLATLDYKTSEICQSLDNKIFNVKDMQIGVNCNPMHPNCRSTTIPYLEEYQDENDTRIARDMDGRSYKVPANYDYKAWYESMSEKQKDSYKLKRKMHYNKSSDKKAYEKYKEVLKNNAPRSLEEFQIIKYNDSNKWERLQDNYYVKSRIEKGIYNNTINAEKQEPHNIKTKLEGKSYIYGDTEFAQELFNKYAGSGKLEKSLKGRTHKEICIADDIVGFDVYANKKTNMFKIHHSKGRTHIVPYAKKE</sequence>
<dbReference type="RefSeq" id="WP_009531432.1">
    <property type="nucleotide sequence ID" value="NZ_ALNK01000028.1"/>
</dbReference>
<keyword evidence="1" id="KW-0175">Coiled coil</keyword>
<organism evidence="4 5">
    <name type="scientific">Peptoanaerobacter stomatis</name>
    <dbReference type="NCBI Taxonomy" id="796937"/>
    <lineage>
        <taxon>Bacteria</taxon>
        <taxon>Bacillati</taxon>
        <taxon>Bacillota</taxon>
        <taxon>Clostridia</taxon>
        <taxon>Peptostreptococcales</taxon>
        <taxon>Filifactoraceae</taxon>
        <taxon>Peptoanaerobacter</taxon>
    </lineage>
</organism>
<evidence type="ECO:0000259" key="2">
    <source>
        <dbReference type="Pfam" id="PF04233"/>
    </source>
</evidence>
<dbReference type="NCBIfam" id="TIGR01641">
    <property type="entry name" value="phageSPP1_gp7"/>
    <property type="match status" value="1"/>
</dbReference>
<feature type="domain" description="Phage head morphogenesis" evidence="2">
    <location>
        <begin position="201"/>
        <end position="302"/>
    </location>
</feature>
<feature type="domain" description="Bacterial toxin 50" evidence="3">
    <location>
        <begin position="416"/>
        <end position="501"/>
    </location>
</feature>
<evidence type="ECO:0000313" key="4">
    <source>
        <dbReference type="EMBL" id="EJU21192.1"/>
    </source>
</evidence>
<dbReference type="Pfam" id="PF15542">
    <property type="entry name" value="Ntox50"/>
    <property type="match status" value="1"/>
</dbReference>
<proteinExistence type="predicted"/>
<gene>
    <name evidence="4" type="ORF">HMPREF1143_1984</name>
</gene>
<evidence type="ECO:0000313" key="5">
    <source>
        <dbReference type="Proteomes" id="UP000005244"/>
    </source>
</evidence>
<protein>
    <submittedName>
        <fullName evidence="4">Phage protein F-like protein</fullName>
    </submittedName>
</protein>
<keyword evidence="5" id="KW-1185">Reference proteome</keyword>
<dbReference type="PATRIC" id="fig|796941.3.peg.1706"/>